<gene>
    <name evidence="4" type="primary">Lztr1</name>
    <name evidence="4" type="ORF">SNEC2469_LOCUS3288</name>
</gene>
<feature type="domain" description="DUF7630" evidence="3">
    <location>
        <begin position="1934"/>
        <end position="1971"/>
    </location>
</feature>
<evidence type="ECO:0000313" key="4">
    <source>
        <dbReference type="EMBL" id="CAE7227356.1"/>
    </source>
</evidence>
<feature type="domain" description="Tyrosine-protein kinase ephrin type A/B receptor-like" evidence="2">
    <location>
        <begin position="1713"/>
        <end position="1760"/>
    </location>
</feature>
<dbReference type="SUPFAM" id="SSF57184">
    <property type="entry name" value="Growth factor receptor domain"/>
    <property type="match status" value="2"/>
</dbReference>
<feature type="transmembrane region" description="Helical" evidence="1">
    <location>
        <begin position="2552"/>
        <end position="2575"/>
    </location>
</feature>
<dbReference type="PANTHER" id="PTHR46967:SF2">
    <property type="entry name" value="SUSHI, VON WILLEBRAND FACTOR TYPE A, EGF AND PENTRAXIN DOMAIN-CONTAINING PROTEIN 1-LIKE"/>
    <property type="match status" value="1"/>
</dbReference>
<feature type="transmembrane region" description="Helical" evidence="1">
    <location>
        <begin position="2115"/>
        <end position="2141"/>
    </location>
</feature>
<protein>
    <submittedName>
        <fullName evidence="4">Lztr1 protein</fullName>
    </submittedName>
</protein>
<feature type="domain" description="Tyrosine-protein kinase ephrin type A/B receptor-like" evidence="2">
    <location>
        <begin position="1498"/>
        <end position="1542"/>
    </location>
</feature>
<feature type="transmembrane region" description="Helical" evidence="1">
    <location>
        <begin position="2445"/>
        <end position="2466"/>
    </location>
</feature>
<dbReference type="InterPro" id="IPR015915">
    <property type="entry name" value="Kelch-typ_b-propeller"/>
</dbReference>
<evidence type="ECO:0000259" key="2">
    <source>
        <dbReference type="Pfam" id="PF07699"/>
    </source>
</evidence>
<dbReference type="OrthoDB" id="410989at2759"/>
<evidence type="ECO:0000259" key="3">
    <source>
        <dbReference type="Pfam" id="PF24633"/>
    </source>
</evidence>
<dbReference type="SMART" id="SM01411">
    <property type="entry name" value="Ephrin_rec_like"/>
    <property type="match status" value="6"/>
</dbReference>
<organism evidence="4 5">
    <name type="scientific">Symbiodinium necroappetens</name>
    <dbReference type="NCBI Taxonomy" id="1628268"/>
    <lineage>
        <taxon>Eukaryota</taxon>
        <taxon>Sar</taxon>
        <taxon>Alveolata</taxon>
        <taxon>Dinophyceae</taxon>
        <taxon>Suessiales</taxon>
        <taxon>Symbiodiniaceae</taxon>
        <taxon>Symbiodinium</taxon>
    </lineage>
</organism>
<keyword evidence="1" id="KW-0812">Transmembrane</keyword>
<dbReference type="Gene3D" id="2.10.50.10">
    <property type="entry name" value="Tumor Necrosis Factor Receptor, subunit A, domain 2"/>
    <property type="match status" value="4"/>
</dbReference>
<reference evidence="4" key="1">
    <citation type="submission" date="2021-02" db="EMBL/GenBank/DDBJ databases">
        <authorList>
            <person name="Dougan E. K."/>
            <person name="Rhodes N."/>
            <person name="Thang M."/>
            <person name="Chan C."/>
        </authorList>
    </citation>
    <scope>NUCLEOTIDE SEQUENCE</scope>
</reference>
<keyword evidence="1" id="KW-1133">Transmembrane helix</keyword>
<dbReference type="Proteomes" id="UP000601435">
    <property type="component" value="Unassembled WGS sequence"/>
</dbReference>
<sequence>MSGLFPDTGLGTGASRDMAEAGTWLEGFGNTSASVDLQRVLTQRNLNLLRERMIRAHGARCETLAVHTPKEMFKVTANESQVLGTGLSEKRSLQNTLPSKEQQAVKKAFEEAFVRTPDAVSQFAEGSGEGLTSEAFIEAIKSSKNFGLQSAKKPKPKAVPKPLLGGAAAREAARKAAYEKGLEKVEPTAVRADLRTEPDIIAILKALAQLHEATQKAGDVEMEAARSRQPATANGKLPCARAIPEVDGSGMFGMPRFAGPSQQHTWRWTVGATALALARFAPCHASLLTVISGPCETYNLVKRDSGPIDYGYGYTYGYGGYGGNSSYGTYGYGYGPFLYGSYGSYTYGYSGDASAECGGGLCCVWRSTRDLSPSTYGENEECIISVASDNSKFIKMMDFEADVGDVLIVNGVNYSGYDGPSGVIPTGDIVWSTDGAAGPHMRAFAFCLDGQAAPVPEANSTFAWKVLSGRCTVDADGCIISPNFPDNYDRHGCTISVDGNNSKYVSVSKFVTEDGYDYLEINGRVYSGTYTSADLLDPPQGLIKWSPDTWTDEVGWRLCLTDEVSNQTTWRSQNFPDQQARAFASAVWDAEKQLLLVYGGIDPSVKLASVVVAHAVPIQDPILVKYDWKANLWTPLECRGCQARRDHTAVWDPLSRVMLVFGGRGGAHWNQVEASLRSELFIYDLETDTLTDPNPVQPDGLARRLHTAVWDTQTRTMLVFGGEVAGAATHTRVASNHLLKYDIQFNSWTNMTQGGAAPAARYRHVAVLASPDRSMIIFGGTANNENDLWRYVVQAEKWEELLPPSPMNPFPTSYQGAGGEGAGYRAVWDRADGTMLLTPEMWQYDYQANAFKLDADGLGVMKVRRARHVAAWIPDEREVLMFSGEALDYEDFVIRDILTYTKRSHACQPGSCECLRGFQISNASESCEPCPPGRYKDSVGSAPCVACPAGSTNFGLANVECIPCQAGFTDAENASGCEPVLAQIMSFWVCPRRKSCTTESLPGLSKYGQHYKLRLTSTTCNDTLNGGSVSGVANEGMSGYGEDDGSRFQWGERPADFDPSPSFYNVCLCASMYCGATWSYPIHVGQLLVAGPLESQAMEVVTCVLGRDCLDVQLLGHVLAMSDLVVVQQSECASSSSLNGEYVQYATLTRSEILDVDNQTYRLTVDFRFIQFPVELADYYLCWCAATFEGACQDPQEWVQAGRMRLEGPFEPQQVQCVVGQECHFPIIQGQDIRAGDRLMVLEACGAGDPLPGFPGDGILETLGTEEGSLAGQWFNFIADELVEVRGRPGIYRLCFCRPVPVPEVDNCTVAAHFTQGIGFMVLAGPLEKVTTCPLGSDCTVNLLGSNLAIGDQVLVVAGSCGVGPASPESIATLGFPSWTSVVSVTKNGAQFQAALGVTPWDGTPGTYSLCWCAASADCSSPEAFVLAGQLQITCPPGRYTIGQSTGRRCRACTRGYHCAGGLVDVAVRLPCPVHHTTKSSGAVTKAACECASGYRRSDDLRQCVSCEVGFYKLDVGNADTCTPCPEGLTTYMQGSISNASCIERSQPVGDNVTMAPTEEGVSNESTVPAVVLSIELADFLGEVQDNESLSELQALLLDAISGTLGGGQEALSLEFLPIQRRLATGNTDNMRLAVTIKYRSMDEAKLTLQDLDVAAVADGIAESIEEHPIFSSMTPLLSAPVLSEATVRCSRYRSVPPGVPVVSSEDCQCSPGYGFDSAAGSCEACAEGEYKATVGDVLCTKCPQWMSTANAGATTKSSCQCQAGRYESEESCLECPRNHFCPGGRAKLQCPSNSATITDNVGGSSITDCICMPGYSGGRAVDGPHCIACGRGFFKPNIGNEDCNQRCPANADSKPGAVNRSNCFCTAGSHASLAANNGSEQLEVCASCTYRGLTCFGGFDSSGAHNQPVAEQGFFQTGQILAAKCEVNLVDGTSVCLGGNVCARGSSGFLCGECPASYARDTYPGACSECSFAASWMGFVVFTDIAQNVLVNFAVASLAAMAAVKDSRSLHTSMIRIGTQFMTACSVLEHFEIEQLQVFDWSVERKITECAQTGDPCDDLRSMNFPWPPEVTEWFRQVLGLLDVASRLSAVSFTLSCWAEHIWDSKQAKQLVPAIYFVLLPLLSILSTYLLCALVTYLLVPLLRKAGIEITEAAKKRKQRKAALEVLGDVLSPRLGDLNLTFKDLKDSAVLEDLALPDIYLGIDVPEDLLEGLRLGPAWVKKGLEGAKESPELLALATEVDLSACAENVTLLDLLSTDIDASSLCSFAAAPSKLDMSLMDLLVRRALAYSLIKEADLPQDDKALPPEKLALAVSSKFSSTAEMRMASASGDFGFVLADEAAQLRAEPAKIIPARTETGLATGEVDLDTLDFGLFTRWPGPFQLLHQSVPVIWVTLINMWPGFLSQYLQMIWCQPFQEEDGVVHRLLPYPDVECWSSNHMPLATIAIIGLGCWCIGMPMLLIRVIWNLTDRNSPENQRRFGYFINGFEPRYWWYDLVIRRLDIAAMMLVTYTSLTNDERAKLLSYPVISGAQMAYCSWIQPFQNSQAQILDFFEIGLAIFRFLLFSTVAIILILAPSREATWVLAGSLAMLFTLICLYMALHILAQFLRDTLHKLDEAEEDEKKMTSKSSRGGAMKFLTGLVARVKRFAVRTAAPLFQERADEHYWLEWCFHSSSITFESEVPTAKTEVSLLTKARRVLLRFGRFYQYRSTGKALDDFASLWLGILRQSVLPKDTMEVLCVLTSAHKSVPFKTPKSDVPWLWKSRMESLQAAGGEAKFRFTPDEMITAIQRLGSLRAVEAVELVHLATLQKSPVPEDEPAGDIPAISNCAHLSDLTEDEHAIHI</sequence>
<dbReference type="InterPro" id="IPR056047">
    <property type="entry name" value="CRMPA-like_DUF7630"/>
</dbReference>
<dbReference type="InterPro" id="IPR009030">
    <property type="entry name" value="Growth_fac_rcpt_cys_sf"/>
</dbReference>
<dbReference type="Pfam" id="PF07699">
    <property type="entry name" value="Ephrin_rec_like"/>
    <property type="match status" value="4"/>
</dbReference>
<dbReference type="PANTHER" id="PTHR46967">
    <property type="entry name" value="INSULIN-LIKE GROWTH FACTOR BINDING PROTEIN,N-TERMINAL"/>
    <property type="match status" value="1"/>
</dbReference>
<dbReference type="Pfam" id="PF24681">
    <property type="entry name" value="Kelch_KLHDC2_KLHL20_DRC7"/>
    <property type="match status" value="1"/>
</dbReference>
<evidence type="ECO:0000256" key="1">
    <source>
        <dbReference type="SAM" id="Phobius"/>
    </source>
</evidence>
<dbReference type="Pfam" id="PF24633">
    <property type="entry name" value="DUF7630"/>
    <property type="match status" value="1"/>
</dbReference>
<dbReference type="InterPro" id="IPR011641">
    <property type="entry name" value="Tyr-kin_ephrin_A/B_rcpt-like"/>
</dbReference>
<keyword evidence="1" id="KW-0472">Membrane</keyword>
<proteinExistence type="predicted"/>
<keyword evidence="5" id="KW-1185">Reference proteome</keyword>
<feature type="domain" description="Tyrosine-protein kinase ephrin type A/B receptor-like" evidence="2">
    <location>
        <begin position="1826"/>
        <end position="1864"/>
    </location>
</feature>
<feature type="transmembrane region" description="Helical" evidence="1">
    <location>
        <begin position="2582"/>
        <end position="2605"/>
    </location>
</feature>
<dbReference type="Gene3D" id="2.120.10.80">
    <property type="entry name" value="Kelch-type beta propeller"/>
    <property type="match status" value="2"/>
</dbReference>
<comment type="caution">
    <text evidence="4">The sequence shown here is derived from an EMBL/GenBank/DDBJ whole genome shotgun (WGS) entry which is preliminary data.</text>
</comment>
<dbReference type="InterPro" id="IPR011043">
    <property type="entry name" value="Gal_Oxase/kelch_b-propeller"/>
</dbReference>
<dbReference type="EMBL" id="CAJNJA010007664">
    <property type="protein sequence ID" value="CAE7227356.1"/>
    <property type="molecule type" value="Genomic_DNA"/>
</dbReference>
<accession>A0A812KH17</accession>
<feature type="domain" description="Tyrosine-protein kinase ephrin type A/B receptor-like" evidence="2">
    <location>
        <begin position="917"/>
        <end position="952"/>
    </location>
</feature>
<evidence type="ECO:0000313" key="5">
    <source>
        <dbReference type="Proteomes" id="UP000601435"/>
    </source>
</evidence>
<dbReference type="SUPFAM" id="SSF50965">
    <property type="entry name" value="Galactose oxidase, central domain"/>
    <property type="match status" value="1"/>
</dbReference>
<name>A0A812KH17_9DINO</name>